<dbReference type="Pfam" id="PF00126">
    <property type="entry name" value="HTH_1"/>
    <property type="match status" value="1"/>
</dbReference>
<dbReference type="FunFam" id="1.10.10.10:FF:000001">
    <property type="entry name" value="LysR family transcriptional regulator"/>
    <property type="match status" value="1"/>
</dbReference>
<dbReference type="GO" id="GO:0003677">
    <property type="term" value="F:DNA binding"/>
    <property type="evidence" value="ECO:0007669"/>
    <property type="project" value="UniProtKB-KW"/>
</dbReference>
<organism evidence="5 6">
    <name type="scientific">Pseudomonas fluorescens</name>
    <dbReference type="NCBI Taxonomy" id="294"/>
    <lineage>
        <taxon>Bacteria</taxon>
        <taxon>Pseudomonadati</taxon>
        <taxon>Pseudomonadota</taxon>
        <taxon>Gammaproteobacteria</taxon>
        <taxon>Pseudomonadales</taxon>
        <taxon>Pseudomonadaceae</taxon>
        <taxon>Pseudomonas</taxon>
    </lineage>
</organism>
<evidence type="ECO:0000313" key="5">
    <source>
        <dbReference type="EMBL" id="VVN66056.1"/>
    </source>
</evidence>
<dbReference type="InterPro" id="IPR000847">
    <property type="entry name" value="LysR_HTH_N"/>
</dbReference>
<dbReference type="InterPro" id="IPR036390">
    <property type="entry name" value="WH_DNA-bd_sf"/>
</dbReference>
<dbReference type="PROSITE" id="PS50931">
    <property type="entry name" value="HTH_LYSR"/>
    <property type="match status" value="1"/>
</dbReference>
<sequence length="313" mass="34411">MTLKQLRYLIAIAEAGSFSSAARRAYIAQPALSRQINLLESELEMQLLERLHDGINLTDAGRRLYEIARSVVQTIDSVKDELESTKGNPKGRVAIAIPVTASALLLPLIIIRAGEKFPGIELTVRDGLSQEGGEAIELGKVDFGVVPNAEELEHVHAEPIFTEELYWLSLQALACADDSITLAHAISGPLVMAPRASSHLRRRVEQAAIEAGLELKVQYEQQTAQGISSLVRSGLAATIGNWPAVEENPQQMARRIVEPSVRRTLSIAYSTHKPLTFAASCMRDLVRDLLIEVVQSGRWKGELIERQREPLDA</sequence>
<dbReference type="InterPro" id="IPR050950">
    <property type="entry name" value="HTH-type_LysR_regulators"/>
</dbReference>
<dbReference type="SUPFAM" id="SSF46785">
    <property type="entry name" value="Winged helix' DNA-binding domain"/>
    <property type="match status" value="1"/>
</dbReference>
<dbReference type="EMBL" id="CABVHU010000001">
    <property type="protein sequence ID" value="VVN66056.1"/>
    <property type="molecule type" value="Genomic_DNA"/>
</dbReference>
<dbReference type="InterPro" id="IPR036388">
    <property type="entry name" value="WH-like_DNA-bd_sf"/>
</dbReference>
<dbReference type="OrthoDB" id="8479357at2"/>
<comment type="similarity">
    <text evidence="1">Belongs to the LysR transcriptional regulatory family.</text>
</comment>
<keyword evidence="4" id="KW-0804">Transcription</keyword>
<reference evidence="5 6" key="1">
    <citation type="submission" date="2019-09" db="EMBL/GenBank/DDBJ databases">
        <authorList>
            <person name="Chandra G."/>
            <person name="Truman W A."/>
        </authorList>
    </citation>
    <scope>NUCLEOTIDE SEQUENCE [LARGE SCALE GENOMIC DNA]</scope>
    <source>
        <strain evidence="5">PS833</strain>
    </source>
</reference>
<dbReference type="Gene3D" id="1.10.10.10">
    <property type="entry name" value="Winged helix-like DNA-binding domain superfamily/Winged helix DNA-binding domain"/>
    <property type="match status" value="1"/>
</dbReference>
<keyword evidence="3" id="KW-0238">DNA-binding</keyword>
<dbReference type="SUPFAM" id="SSF53850">
    <property type="entry name" value="Periplasmic binding protein-like II"/>
    <property type="match status" value="1"/>
</dbReference>
<dbReference type="Proteomes" id="UP000409037">
    <property type="component" value="Unassembled WGS sequence"/>
</dbReference>
<dbReference type="RefSeq" id="WP_150796101.1">
    <property type="nucleotide sequence ID" value="NZ_CABVHU010000001.1"/>
</dbReference>
<gene>
    <name evidence="5" type="primary">gltC_1</name>
    <name evidence="5" type="ORF">PS833_00099</name>
</gene>
<dbReference type="PANTHER" id="PTHR30419">
    <property type="entry name" value="HTH-TYPE TRANSCRIPTIONAL REGULATOR YBHD"/>
    <property type="match status" value="1"/>
</dbReference>
<dbReference type="GO" id="GO:0003700">
    <property type="term" value="F:DNA-binding transcription factor activity"/>
    <property type="evidence" value="ECO:0007669"/>
    <property type="project" value="InterPro"/>
</dbReference>
<dbReference type="GO" id="GO:0005829">
    <property type="term" value="C:cytosol"/>
    <property type="evidence" value="ECO:0007669"/>
    <property type="project" value="TreeGrafter"/>
</dbReference>
<evidence type="ECO:0000256" key="4">
    <source>
        <dbReference type="ARBA" id="ARBA00023163"/>
    </source>
</evidence>
<proteinExistence type="inferred from homology"/>
<name>A0A5E6ZIT3_PSEFL</name>
<dbReference type="InterPro" id="IPR005119">
    <property type="entry name" value="LysR_subst-bd"/>
</dbReference>
<dbReference type="Gene3D" id="3.40.190.290">
    <property type="match status" value="1"/>
</dbReference>
<evidence type="ECO:0000256" key="2">
    <source>
        <dbReference type="ARBA" id="ARBA00023015"/>
    </source>
</evidence>
<protein>
    <submittedName>
        <fullName evidence="5">HTH-type transcriptional regulator GltC</fullName>
    </submittedName>
</protein>
<accession>A0A5E6ZIT3</accession>
<dbReference type="Pfam" id="PF03466">
    <property type="entry name" value="LysR_substrate"/>
    <property type="match status" value="1"/>
</dbReference>
<keyword evidence="2" id="KW-0805">Transcription regulation</keyword>
<evidence type="ECO:0000256" key="1">
    <source>
        <dbReference type="ARBA" id="ARBA00009437"/>
    </source>
</evidence>
<dbReference type="PRINTS" id="PR00039">
    <property type="entry name" value="HTHLYSR"/>
</dbReference>
<dbReference type="AlphaFoldDB" id="A0A5E6ZIT3"/>
<evidence type="ECO:0000313" key="6">
    <source>
        <dbReference type="Proteomes" id="UP000409037"/>
    </source>
</evidence>
<evidence type="ECO:0000256" key="3">
    <source>
        <dbReference type="ARBA" id="ARBA00023125"/>
    </source>
</evidence>